<proteinExistence type="predicted"/>
<reference evidence="2 3" key="1">
    <citation type="journal article" date="2023" name="Plants (Basel)">
        <title>Bridging the Gap: Combining Genomics and Transcriptomics Approaches to Understand Stylosanthes scabra, an Orphan Legume from the Brazilian Caatinga.</title>
        <authorList>
            <person name="Ferreira-Neto J.R.C."/>
            <person name="da Silva M.D."/>
            <person name="Binneck E."/>
            <person name="de Melo N.F."/>
            <person name="da Silva R.H."/>
            <person name="de Melo A.L.T.M."/>
            <person name="Pandolfi V."/>
            <person name="Bustamante F.O."/>
            <person name="Brasileiro-Vidal A.C."/>
            <person name="Benko-Iseppon A.M."/>
        </authorList>
    </citation>
    <scope>NUCLEOTIDE SEQUENCE [LARGE SCALE GENOMIC DNA]</scope>
    <source>
        <tissue evidence="2">Leaves</tissue>
    </source>
</reference>
<keyword evidence="3" id="KW-1185">Reference proteome</keyword>
<feature type="transmembrane region" description="Helical" evidence="1">
    <location>
        <begin position="98"/>
        <end position="115"/>
    </location>
</feature>
<sequence>AKKEKQQESVDDDDDEKLMFGSHVYQKVIAIPSALRFALLTYCAIFLRDLLNKLVPFEKYPSGNSQPLLLTCSQAFFMFFSMYCVILILLVLPLHIELQVFILMFLVLPASLSYFPELARRASGIQIECATFKASLIRFVILWAVAFAFFLGLVILAVLYFSWRQIFEARGPSKKGGKINLSDVLEAVA</sequence>
<feature type="transmembrane region" description="Helical" evidence="1">
    <location>
        <begin position="136"/>
        <end position="163"/>
    </location>
</feature>
<organism evidence="2 3">
    <name type="scientific">Stylosanthes scabra</name>
    <dbReference type="NCBI Taxonomy" id="79078"/>
    <lineage>
        <taxon>Eukaryota</taxon>
        <taxon>Viridiplantae</taxon>
        <taxon>Streptophyta</taxon>
        <taxon>Embryophyta</taxon>
        <taxon>Tracheophyta</taxon>
        <taxon>Spermatophyta</taxon>
        <taxon>Magnoliopsida</taxon>
        <taxon>eudicotyledons</taxon>
        <taxon>Gunneridae</taxon>
        <taxon>Pentapetalae</taxon>
        <taxon>rosids</taxon>
        <taxon>fabids</taxon>
        <taxon>Fabales</taxon>
        <taxon>Fabaceae</taxon>
        <taxon>Papilionoideae</taxon>
        <taxon>50 kb inversion clade</taxon>
        <taxon>dalbergioids sensu lato</taxon>
        <taxon>Dalbergieae</taxon>
        <taxon>Pterocarpus clade</taxon>
        <taxon>Stylosanthes</taxon>
    </lineage>
</organism>
<feature type="transmembrane region" description="Helical" evidence="1">
    <location>
        <begin position="28"/>
        <end position="47"/>
    </location>
</feature>
<name>A0ABU6V2Y6_9FABA</name>
<keyword evidence="1" id="KW-0812">Transmembrane</keyword>
<feature type="non-terminal residue" evidence="2">
    <location>
        <position position="1"/>
    </location>
</feature>
<evidence type="ECO:0000313" key="3">
    <source>
        <dbReference type="Proteomes" id="UP001341840"/>
    </source>
</evidence>
<comment type="caution">
    <text evidence="2">The sequence shown here is derived from an EMBL/GenBank/DDBJ whole genome shotgun (WGS) entry which is preliminary data.</text>
</comment>
<evidence type="ECO:0000313" key="2">
    <source>
        <dbReference type="EMBL" id="MED6166850.1"/>
    </source>
</evidence>
<dbReference type="EMBL" id="JASCZI010129939">
    <property type="protein sequence ID" value="MED6166850.1"/>
    <property type="molecule type" value="Genomic_DNA"/>
</dbReference>
<protein>
    <recommendedName>
        <fullName evidence="4">ADP,ATP carrier protein</fullName>
    </recommendedName>
</protein>
<dbReference type="Proteomes" id="UP001341840">
    <property type="component" value="Unassembled WGS sequence"/>
</dbReference>
<feature type="transmembrane region" description="Helical" evidence="1">
    <location>
        <begin position="68"/>
        <end position="92"/>
    </location>
</feature>
<gene>
    <name evidence="2" type="ORF">PIB30_113384</name>
</gene>
<evidence type="ECO:0008006" key="4">
    <source>
        <dbReference type="Google" id="ProtNLM"/>
    </source>
</evidence>
<keyword evidence="1" id="KW-1133">Transmembrane helix</keyword>
<keyword evidence="1" id="KW-0472">Membrane</keyword>
<accession>A0ABU6V2Y6</accession>
<evidence type="ECO:0000256" key="1">
    <source>
        <dbReference type="SAM" id="Phobius"/>
    </source>
</evidence>